<dbReference type="EC" id="3.5.1.28" evidence="2"/>
<evidence type="ECO:0000256" key="3">
    <source>
        <dbReference type="ARBA" id="ARBA00022801"/>
    </source>
</evidence>
<accession>A0ABS9J7Q9</accession>
<keyword evidence="3" id="KW-0378">Hydrolase</keyword>
<evidence type="ECO:0000256" key="2">
    <source>
        <dbReference type="ARBA" id="ARBA00011901"/>
    </source>
</evidence>
<dbReference type="PANTHER" id="PTHR30404:SF0">
    <property type="entry name" value="N-ACETYLMURAMOYL-L-ALANINE AMIDASE AMIC"/>
    <property type="match status" value="1"/>
</dbReference>
<gene>
    <name evidence="5" type="ORF">JM658_16250</name>
</gene>
<dbReference type="InterPro" id="IPR050695">
    <property type="entry name" value="N-acetylmuramoyl_amidase_3"/>
</dbReference>
<comment type="caution">
    <text evidence="5">The sequence shown here is derived from an EMBL/GenBank/DDBJ whole genome shotgun (WGS) entry which is preliminary data.</text>
</comment>
<dbReference type="PANTHER" id="PTHR30404">
    <property type="entry name" value="N-ACETYLMURAMOYL-L-ALANINE AMIDASE"/>
    <property type="match status" value="1"/>
</dbReference>
<dbReference type="Pfam" id="PF01520">
    <property type="entry name" value="Amidase_3"/>
    <property type="match status" value="1"/>
</dbReference>
<dbReference type="EMBL" id="JAETXX010000017">
    <property type="protein sequence ID" value="MCF8716383.1"/>
    <property type="molecule type" value="Genomic_DNA"/>
</dbReference>
<evidence type="ECO:0000256" key="1">
    <source>
        <dbReference type="ARBA" id="ARBA00001561"/>
    </source>
</evidence>
<dbReference type="SMART" id="SM00646">
    <property type="entry name" value="Ami_3"/>
    <property type="match status" value="1"/>
</dbReference>
<dbReference type="Proteomes" id="UP000829517">
    <property type="component" value="Unassembled WGS sequence"/>
</dbReference>
<keyword evidence="6" id="KW-1185">Reference proteome</keyword>
<dbReference type="SUPFAM" id="SSF53187">
    <property type="entry name" value="Zn-dependent exopeptidases"/>
    <property type="match status" value="1"/>
</dbReference>
<feature type="domain" description="MurNAc-LAA" evidence="4">
    <location>
        <begin position="93"/>
        <end position="207"/>
    </location>
</feature>
<name>A0ABS9J7Q9_9FLAO</name>
<dbReference type="RefSeq" id="WP_236960784.1">
    <property type="nucleotide sequence ID" value="NZ_JAETXX010000017.1"/>
</dbReference>
<comment type="catalytic activity">
    <reaction evidence="1">
        <text>Hydrolyzes the link between N-acetylmuramoyl residues and L-amino acid residues in certain cell-wall glycopeptides.</text>
        <dbReference type="EC" id="3.5.1.28"/>
    </reaction>
</comment>
<organism evidence="5 6">
    <name type="scientific">Joostella atrarenae</name>
    <dbReference type="NCBI Taxonomy" id="679257"/>
    <lineage>
        <taxon>Bacteria</taxon>
        <taxon>Pseudomonadati</taxon>
        <taxon>Bacteroidota</taxon>
        <taxon>Flavobacteriia</taxon>
        <taxon>Flavobacteriales</taxon>
        <taxon>Flavobacteriaceae</taxon>
        <taxon>Joostella</taxon>
    </lineage>
</organism>
<evidence type="ECO:0000313" key="5">
    <source>
        <dbReference type="EMBL" id="MCF8716383.1"/>
    </source>
</evidence>
<evidence type="ECO:0000259" key="4">
    <source>
        <dbReference type="SMART" id="SM00646"/>
    </source>
</evidence>
<sequence>MNRILILFHLAALCFFLKGYGQELPQRKMIVVIDPGHGGKDPGAIGINGIQEKDITLLMAKRLVKYYQKTGDNKLEIYLTRYSDSLISLKDRARLAIALKADLFLSIHCNWANTTNANGVEAFVPYPRNGSYANVRTSISLALDLILRLSKEYELKSRGVKFANFQVLQEAIVQCPSVLLEVGFLTNPKDVNDFFNPAYITTLINILKQQS</sequence>
<dbReference type="InterPro" id="IPR002508">
    <property type="entry name" value="MurNAc-LAA_cat"/>
</dbReference>
<reference evidence="5 6" key="1">
    <citation type="submission" date="2021-01" db="EMBL/GenBank/DDBJ databases">
        <title>Genome sequencing of Joostella atrarenae M1-2 (= KCTC 23194).</title>
        <authorList>
            <person name="Zakaria M.R."/>
            <person name="Lam M.Q."/>
            <person name="Chong C.S."/>
        </authorList>
    </citation>
    <scope>NUCLEOTIDE SEQUENCE [LARGE SCALE GENOMIC DNA]</scope>
    <source>
        <strain evidence="5 6">M1-2</strain>
    </source>
</reference>
<proteinExistence type="predicted"/>
<dbReference type="CDD" id="cd02696">
    <property type="entry name" value="MurNAc-LAA"/>
    <property type="match status" value="1"/>
</dbReference>
<dbReference type="Gene3D" id="3.40.630.40">
    <property type="entry name" value="Zn-dependent exopeptidases"/>
    <property type="match status" value="1"/>
</dbReference>
<evidence type="ECO:0000313" key="6">
    <source>
        <dbReference type="Proteomes" id="UP000829517"/>
    </source>
</evidence>
<protein>
    <recommendedName>
        <fullName evidence="2">N-acetylmuramoyl-L-alanine amidase</fullName>
        <ecNumber evidence="2">3.5.1.28</ecNumber>
    </recommendedName>
</protein>